<dbReference type="CDD" id="cd00683">
    <property type="entry name" value="Trans_IPPS_HH"/>
    <property type="match status" value="1"/>
</dbReference>
<reference evidence="5" key="1">
    <citation type="submission" date="2021-01" db="EMBL/GenBank/DDBJ databases">
        <authorList>
            <person name="Corre E."/>
            <person name="Pelletier E."/>
            <person name="Niang G."/>
            <person name="Scheremetjew M."/>
            <person name="Finn R."/>
            <person name="Kale V."/>
            <person name="Holt S."/>
            <person name="Cochrane G."/>
            <person name="Meng A."/>
            <person name="Brown T."/>
            <person name="Cohen L."/>
        </authorList>
    </citation>
    <scope>NUCLEOTIDE SEQUENCE</scope>
    <source>
        <strain evidence="5">CCMP1243</strain>
    </source>
</reference>
<protein>
    <recommendedName>
        <fullName evidence="2">15-cis-phytoene synthase</fullName>
        <ecNumber evidence="2">2.5.1.32</ecNumber>
    </recommendedName>
</protein>
<dbReference type="SUPFAM" id="SSF48576">
    <property type="entry name" value="Terpenoid synthases"/>
    <property type="match status" value="1"/>
</dbReference>
<dbReference type="Gene3D" id="1.10.600.10">
    <property type="entry name" value="Farnesyl Diphosphate Synthase"/>
    <property type="match status" value="1"/>
</dbReference>
<dbReference type="GO" id="GO:0051996">
    <property type="term" value="F:squalene synthase [NAD(P)H] activity"/>
    <property type="evidence" value="ECO:0007669"/>
    <property type="project" value="InterPro"/>
</dbReference>
<dbReference type="PROSITE" id="PS01045">
    <property type="entry name" value="SQUALEN_PHYTOEN_SYN_2"/>
    <property type="match status" value="1"/>
</dbReference>
<evidence type="ECO:0000313" key="5">
    <source>
        <dbReference type="EMBL" id="CAD9665296.1"/>
    </source>
</evidence>
<evidence type="ECO:0000256" key="2">
    <source>
        <dbReference type="ARBA" id="ARBA00012396"/>
    </source>
</evidence>
<keyword evidence="3" id="KW-0808">Transferase</keyword>
<dbReference type="InterPro" id="IPR044843">
    <property type="entry name" value="Trans_IPPS_bact-type"/>
</dbReference>
<comment type="catalytic activity">
    <reaction evidence="1">
        <text>2 (2E,6E,10E)-geranylgeranyl diphosphate = 15-cis-phytoene + 2 diphosphate</text>
        <dbReference type="Rhea" id="RHEA:34475"/>
        <dbReference type="ChEBI" id="CHEBI:27787"/>
        <dbReference type="ChEBI" id="CHEBI:33019"/>
        <dbReference type="ChEBI" id="CHEBI:58756"/>
        <dbReference type="EC" id="2.5.1.32"/>
    </reaction>
</comment>
<sequence length="332" mass="36889">MAWGFPDSAGPGLGAAQERELVDMAREATAEGSKTFFLATRFMGQAEAEAVWSVYFWCRDLDEVADGAGFSSPKDRATELERRKALLARAFSSTGDVRPEGKVWKDDSGLASALSLGLAAQRFRLEVEPFQDMIDGMLMDVQAEAKGQQVLYATADELDVYCYRVAGTVGLMTLPVVAQGLDTKDPELRARAKALGEAFQLTNILRDVGEDLRLRGRVYLPQETLDRFGVSVDDLQRMAKGETPLSDNYKSLLRHEIQRNLERYTVGESGIPMLPWTMRFPVRVALELYREILVSIEEKSGLDNLSKRAFVGTLEKISLLPGILLRALFAVR</sequence>
<dbReference type="SFLD" id="SFLDS00005">
    <property type="entry name" value="Isoprenoid_Synthase_Type_I"/>
    <property type="match status" value="1"/>
</dbReference>
<keyword evidence="4" id="KW-0125">Carotenoid biosynthesis</keyword>
<dbReference type="InterPro" id="IPR033904">
    <property type="entry name" value="Trans_IPPS_HH"/>
</dbReference>
<dbReference type="InterPro" id="IPR002060">
    <property type="entry name" value="Squ/phyt_synthse"/>
</dbReference>
<dbReference type="AlphaFoldDB" id="A0A7S2RAL4"/>
<evidence type="ECO:0000256" key="4">
    <source>
        <dbReference type="ARBA" id="ARBA00022746"/>
    </source>
</evidence>
<dbReference type="GO" id="GO:0004311">
    <property type="term" value="F:geranylgeranyl diphosphate synthase activity"/>
    <property type="evidence" value="ECO:0007669"/>
    <property type="project" value="InterPro"/>
</dbReference>
<name>A0A7S2RAL4_9STRA</name>
<gene>
    <name evidence="5" type="ORF">RMAR1173_LOCUS2421</name>
</gene>
<dbReference type="SFLD" id="SFLDG01018">
    <property type="entry name" value="Squalene/Phytoene_Synthase_Lik"/>
    <property type="match status" value="1"/>
</dbReference>
<dbReference type="InterPro" id="IPR019845">
    <property type="entry name" value="Squalene/phytoene_synthase_CS"/>
</dbReference>
<organism evidence="5">
    <name type="scientific">Rhizochromulina marina</name>
    <dbReference type="NCBI Taxonomy" id="1034831"/>
    <lineage>
        <taxon>Eukaryota</taxon>
        <taxon>Sar</taxon>
        <taxon>Stramenopiles</taxon>
        <taxon>Ochrophyta</taxon>
        <taxon>Dictyochophyceae</taxon>
        <taxon>Rhizochromulinales</taxon>
        <taxon>Rhizochromulina</taxon>
    </lineage>
</organism>
<dbReference type="InterPro" id="IPR008949">
    <property type="entry name" value="Isoprenoid_synthase_dom_sf"/>
</dbReference>
<dbReference type="EC" id="2.5.1.32" evidence="2"/>
<accession>A0A7S2RAL4</accession>
<dbReference type="SFLD" id="SFLDG01212">
    <property type="entry name" value="Phytoene_synthase_like"/>
    <property type="match status" value="1"/>
</dbReference>
<dbReference type="Pfam" id="PF00494">
    <property type="entry name" value="SQS_PSY"/>
    <property type="match status" value="1"/>
</dbReference>
<evidence type="ECO:0000256" key="3">
    <source>
        <dbReference type="ARBA" id="ARBA00022679"/>
    </source>
</evidence>
<dbReference type="GO" id="GO:0016117">
    <property type="term" value="P:carotenoid biosynthetic process"/>
    <property type="evidence" value="ECO:0007669"/>
    <property type="project" value="UniProtKB-KW"/>
</dbReference>
<proteinExistence type="predicted"/>
<dbReference type="EMBL" id="HBHJ01003772">
    <property type="protein sequence ID" value="CAD9665296.1"/>
    <property type="molecule type" value="Transcribed_RNA"/>
</dbReference>
<evidence type="ECO:0000256" key="1">
    <source>
        <dbReference type="ARBA" id="ARBA00001805"/>
    </source>
</evidence>
<dbReference type="PANTHER" id="PTHR31480">
    <property type="entry name" value="BIFUNCTIONAL LYCOPENE CYCLASE/PHYTOENE SYNTHASE"/>
    <property type="match status" value="1"/>
</dbReference>